<sequence>MEKSILSALYRLGFSVSCVEGNAILGEMSSQNNGVLEVYVDLRDNTVTATINERFASTHLFLIQKFKDADYLTELFRGNYAFQEWFTETTD</sequence>
<dbReference type="EMBL" id="CP159289">
    <property type="protein sequence ID" value="XCH24981.1"/>
    <property type="molecule type" value="Genomic_DNA"/>
</dbReference>
<proteinExistence type="predicted"/>
<dbReference type="RefSeq" id="WP_353720288.1">
    <property type="nucleotide sequence ID" value="NZ_CP159289.1"/>
</dbReference>
<protein>
    <submittedName>
        <fullName evidence="1">Uncharacterized protein</fullName>
    </submittedName>
</protein>
<accession>A0AAU8FLR0</accession>
<evidence type="ECO:0000313" key="1">
    <source>
        <dbReference type="EMBL" id="XCH24981.1"/>
    </source>
</evidence>
<name>A0AAU8FLR0_9BACT</name>
<dbReference type="AlphaFoldDB" id="A0AAU8FLR0"/>
<organism evidence="1">
    <name type="scientific">Dyadobacter sp. 676</name>
    <dbReference type="NCBI Taxonomy" id="3088362"/>
    <lineage>
        <taxon>Bacteria</taxon>
        <taxon>Pseudomonadati</taxon>
        <taxon>Bacteroidota</taxon>
        <taxon>Cytophagia</taxon>
        <taxon>Cytophagales</taxon>
        <taxon>Spirosomataceae</taxon>
        <taxon>Dyadobacter</taxon>
    </lineage>
</organism>
<gene>
    <name evidence="1" type="ORF">ABV298_00700</name>
</gene>
<reference evidence="1" key="1">
    <citation type="submission" date="2024-06" db="EMBL/GenBank/DDBJ databases">
        <title>Sequencing and assembly of the genome of Dyadobacter sp. strain 676, a symbiont of Cyamopsis tetragonoloba.</title>
        <authorList>
            <person name="Guro P."/>
            <person name="Sazanova A."/>
            <person name="Kuznetsova I."/>
            <person name="Belimov A."/>
            <person name="Safronova V."/>
        </authorList>
    </citation>
    <scope>NUCLEOTIDE SEQUENCE</scope>
    <source>
        <strain evidence="1">676</strain>
    </source>
</reference>